<dbReference type="Proteomes" id="UP000004221">
    <property type="component" value="Unassembled WGS sequence"/>
</dbReference>
<reference evidence="7 8" key="1">
    <citation type="journal article" date="2012" name="ISME J.">
        <title>Nitrification expanded: discovery, physiology and genomics of a nitrite-oxidizing bacterium from the phylum Chloroflexi.</title>
        <authorList>
            <person name="Sorokin D.Y."/>
            <person name="Lucker S."/>
            <person name="Vejmelkova D."/>
            <person name="Kostrikina N.A."/>
            <person name="Kleerebezem R."/>
            <person name="Rijpstra W.I."/>
            <person name="Damste J.S."/>
            <person name="Le Paslier D."/>
            <person name="Muyzer G."/>
            <person name="Wagner M."/>
            <person name="van Loosdrecht M.C."/>
            <person name="Daims H."/>
        </authorList>
    </citation>
    <scope>NUCLEOTIDE SEQUENCE [LARGE SCALE GENOMIC DNA]</scope>
    <source>
        <strain evidence="8">none</strain>
    </source>
</reference>
<name>I4EIA6_9BACT</name>
<sequence length="216" mass="23592">MVEIARNINGRGEVLIPGSPVSRFLFRNTAASWLWLLVRVWVGWKWLSAGWGKLNNPAWMDGSGQAITSFWQRAVAIPESPARPPITYGWYRGFLQFLIDTGSGEWFSYVIVFGELAVGLGLILGVFVGLAAAGGLTMNLSYMLAGSASTNPVLAILAILLILAWRNAGYLGLDRYLLPALGTPWWRPRRTRSRAVENSVNESRVAGAAGSTGEPR</sequence>
<evidence type="ECO:0008006" key="9">
    <source>
        <dbReference type="Google" id="ProtNLM"/>
    </source>
</evidence>
<keyword evidence="3 6" id="KW-1133">Transmembrane helix</keyword>
<evidence type="ECO:0000256" key="6">
    <source>
        <dbReference type="SAM" id="Phobius"/>
    </source>
</evidence>
<evidence type="ECO:0000256" key="5">
    <source>
        <dbReference type="SAM" id="MobiDB-lite"/>
    </source>
</evidence>
<gene>
    <name evidence="7" type="ORF">NITHO_3400002</name>
</gene>
<feature type="transmembrane region" description="Helical" evidence="6">
    <location>
        <begin position="106"/>
        <end position="130"/>
    </location>
</feature>
<dbReference type="AlphaFoldDB" id="I4EIA6"/>
<organism evidence="7 8">
    <name type="scientific">Nitrolancea hollandica Lb</name>
    <dbReference type="NCBI Taxonomy" id="1129897"/>
    <lineage>
        <taxon>Bacteria</taxon>
        <taxon>Pseudomonadati</taxon>
        <taxon>Thermomicrobiota</taxon>
        <taxon>Thermomicrobia</taxon>
        <taxon>Sphaerobacterales</taxon>
        <taxon>Sphaerobacterineae</taxon>
        <taxon>Sphaerobacteraceae</taxon>
        <taxon>Nitrolancea</taxon>
    </lineage>
</organism>
<dbReference type="PANTHER" id="PTHR39157:SF1">
    <property type="entry name" value="DOXX FAMILY PROTEIN"/>
    <property type="match status" value="1"/>
</dbReference>
<evidence type="ECO:0000313" key="7">
    <source>
        <dbReference type="EMBL" id="CCF84418.1"/>
    </source>
</evidence>
<keyword evidence="2 6" id="KW-0812">Transmembrane</keyword>
<dbReference type="RefSeq" id="WP_008478580.1">
    <property type="nucleotide sequence ID" value="NZ_CAGS01000269.1"/>
</dbReference>
<evidence type="ECO:0000313" key="8">
    <source>
        <dbReference type="Proteomes" id="UP000004221"/>
    </source>
</evidence>
<accession>I4EIA6</accession>
<dbReference type="PANTHER" id="PTHR39157">
    <property type="entry name" value="INTEGRAL MEMBRANE PROTEIN-RELATED"/>
    <property type="match status" value="1"/>
</dbReference>
<dbReference type="OrthoDB" id="26941at2"/>
<keyword evidence="8" id="KW-1185">Reference proteome</keyword>
<evidence type="ECO:0000256" key="2">
    <source>
        <dbReference type="ARBA" id="ARBA00022692"/>
    </source>
</evidence>
<evidence type="ECO:0000256" key="4">
    <source>
        <dbReference type="ARBA" id="ARBA00023136"/>
    </source>
</evidence>
<dbReference type="EMBL" id="CAGS01000269">
    <property type="protein sequence ID" value="CCF84418.1"/>
    <property type="molecule type" value="Genomic_DNA"/>
</dbReference>
<comment type="caution">
    <text evidence="7">The sequence shown here is derived from an EMBL/GenBank/DDBJ whole genome shotgun (WGS) entry which is preliminary data.</text>
</comment>
<dbReference type="GO" id="GO:0016020">
    <property type="term" value="C:membrane"/>
    <property type="evidence" value="ECO:0007669"/>
    <property type="project" value="UniProtKB-SubCell"/>
</dbReference>
<keyword evidence="4 6" id="KW-0472">Membrane</keyword>
<evidence type="ECO:0000256" key="3">
    <source>
        <dbReference type="ARBA" id="ARBA00022989"/>
    </source>
</evidence>
<dbReference type="InterPro" id="IPR032808">
    <property type="entry name" value="DoxX"/>
</dbReference>
<proteinExistence type="predicted"/>
<protein>
    <recommendedName>
        <fullName evidence="9">DoxX family protein</fullName>
    </recommendedName>
</protein>
<comment type="subcellular location">
    <subcellularLocation>
        <location evidence="1">Membrane</location>
        <topology evidence="1">Multi-pass membrane protein</topology>
    </subcellularLocation>
</comment>
<dbReference type="Pfam" id="PF07681">
    <property type="entry name" value="DoxX"/>
    <property type="match status" value="1"/>
</dbReference>
<feature type="transmembrane region" description="Helical" evidence="6">
    <location>
        <begin position="142"/>
        <end position="165"/>
    </location>
</feature>
<feature type="region of interest" description="Disordered" evidence="5">
    <location>
        <begin position="197"/>
        <end position="216"/>
    </location>
</feature>
<evidence type="ECO:0000256" key="1">
    <source>
        <dbReference type="ARBA" id="ARBA00004141"/>
    </source>
</evidence>